<gene>
    <name evidence="2" type="ORF">SAMN05216240_1926</name>
</gene>
<dbReference type="EMBL" id="FXXC01000001">
    <property type="protein sequence ID" value="SMR94133.1"/>
    <property type="molecule type" value="Genomic_DNA"/>
</dbReference>
<keyword evidence="3" id="KW-1185">Reference proteome</keyword>
<comment type="caution">
    <text evidence="2">The sequence shown here is derived from an EMBL/GenBank/DDBJ whole genome shotgun (WGS) entry which is preliminary data.</text>
</comment>
<keyword evidence="1" id="KW-0812">Transmembrane</keyword>
<dbReference type="Proteomes" id="UP000196803">
    <property type="component" value="Unassembled WGS sequence"/>
</dbReference>
<proteinExistence type="predicted"/>
<dbReference type="RefSeq" id="WP_013430483.1">
    <property type="nucleotide sequence ID" value="NZ_FUZJ01000001.1"/>
</dbReference>
<protein>
    <submittedName>
        <fullName evidence="2">Uncharacterized protein</fullName>
    </submittedName>
</protein>
<name>A0ABY1SA51_CALBS</name>
<evidence type="ECO:0000256" key="1">
    <source>
        <dbReference type="SAM" id="Phobius"/>
    </source>
</evidence>
<keyword evidence="1" id="KW-1133">Transmembrane helix</keyword>
<reference evidence="2 3" key="1">
    <citation type="submission" date="2017-05" db="EMBL/GenBank/DDBJ databases">
        <authorList>
            <person name="Varghese N."/>
            <person name="Submissions S."/>
        </authorList>
    </citation>
    <scope>NUCLEOTIDE SEQUENCE [LARGE SCALE GENOMIC DNA]</scope>
    <source>
        <strain evidence="2 3">MACB1020</strain>
    </source>
</reference>
<keyword evidence="1" id="KW-0472">Membrane</keyword>
<evidence type="ECO:0000313" key="3">
    <source>
        <dbReference type="Proteomes" id="UP000196803"/>
    </source>
</evidence>
<organism evidence="2 3">
    <name type="scientific">Caldicellulosiruptor bescii</name>
    <name type="common">Anaerocellum thermophilum</name>
    <dbReference type="NCBI Taxonomy" id="31899"/>
    <lineage>
        <taxon>Bacteria</taxon>
        <taxon>Bacillati</taxon>
        <taxon>Bacillota</taxon>
        <taxon>Bacillota incertae sedis</taxon>
        <taxon>Caldicellulosiruptorales</taxon>
        <taxon>Caldicellulosiruptoraceae</taxon>
        <taxon>Caldicellulosiruptor</taxon>
    </lineage>
</organism>
<evidence type="ECO:0000313" key="2">
    <source>
        <dbReference type="EMBL" id="SMR94133.1"/>
    </source>
</evidence>
<accession>A0ABY1SA51</accession>
<sequence>MKDRKIFSLIISLISILILCSALIIAINVKSSQQLDNEQEIKKTVIGALKLAHGMLDYPAEYTKSPDIQIPQEVVNRKLKEITQACEKYYSNKYGWMANRLEIYKNAVLFDAYPSSFKPVEHKMTDIKFLEIKINGDKATVVVDVFGEYKSVGLALDTDTIPPSELNEITNAKGYKMSAEEQKRFIEKAEKLPKKVREYKVKFGERYGFNLEKENGEWKITSETFNFLPGYEP</sequence>
<feature type="transmembrane region" description="Helical" evidence="1">
    <location>
        <begin position="7"/>
        <end position="27"/>
    </location>
</feature>
<dbReference type="GeneID" id="31772517"/>